<gene>
    <name evidence="1" type="primary">hmcD</name>
</gene>
<protein>
    <submittedName>
        <fullName evidence="1">HmcD</fullName>
    </submittedName>
</protein>
<proteinExistence type="predicted"/>
<reference evidence="1" key="1">
    <citation type="journal article" date="1997" name="J. Bacteriol.">
        <title>Cloning and characterization of the haemocin immunity gene of Haemophilus influenzae.</title>
        <authorList>
            <person name="Murley Y.M."/>
            <person name="Edlind T.D."/>
            <person name="Pozsgay J.M."/>
            <person name="LiPuma J.J."/>
        </authorList>
    </citation>
    <scope>NUCLEOTIDE SEQUENCE</scope>
    <source>
        <strain evidence="1">E1a</strain>
    </source>
</reference>
<organism evidence="1">
    <name type="scientific">Haemophilus influenzae</name>
    <dbReference type="NCBI Taxonomy" id="727"/>
    <lineage>
        <taxon>Bacteria</taxon>
        <taxon>Pseudomonadati</taxon>
        <taxon>Pseudomonadota</taxon>
        <taxon>Gammaproteobacteria</taxon>
        <taxon>Pasteurellales</taxon>
        <taxon>Pasteurellaceae</taxon>
        <taxon>Haemophilus</taxon>
    </lineage>
</organism>
<accession>O53036</accession>
<evidence type="ECO:0000313" key="1">
    <source>
        <dbReference type="EMBL" id="AAC46222.1"/>
    </source>
</evidence>
<sequence length="297" mass="34742">MFNNNLLNYIRIYMKNKILFIFIFNPILCYSNNYNFITLNDEFDNSGKFTLVTSSSLHLKNSHEFLRRNVFDIQNYDNSYGSEKYQVLSFEQGIQYGLTNKINISGSINSSYSKYSFVSREESRKEQSYDKLRFDTINIGLSTKLNNFKSDWNKSIYFSSDAIIKNENTSFFKNFYLDYIIDKTIDPIVLSLKTGLKYYSKIKKYNQYFKPSNVINIKPRVDFLVNPQISISLSTEIQLKSSEKYNEKVTNVSGIENFLSIGISYNLNLKNRLYFETSFNTTGNSGATIYLNFEKDL</sequence>
<dbReference type="EMBL" id="U68399">
    <property type="protein sequence ID" value="AAC46222.1"/>
    <property type="molecule type" value="Genomic_DNA"/>
</dbReference>
<name>O53036_HAEIF</name>
<dbReference type="AlphaFoldDB" id="O53036"/>
<reference evidence="1" key="2">
    <citation type="submission" date="1998-02" db="EMBL/GenBank/DDBJ databases">
        <authorList>
            <person name="Murley Y.M."/>
            <person name="Edlind T.D."/>
            <person name="Pozsgay J.M."/>
            <person name="LiPuma J.J."/>
        </authorList>
    </citation>
    <scope>NUCLEOTIDE SEQUENCE</scope>
    <source>
        <strain evidence="1">E1a</strain>
    </source>
</reference>